<dbReference type="PANTHER" id="PTHR30055:SF148">
    <property type="entry name" value="TETR-FAMILY TRANSCRIPTIONAL REGULATOR"/>
    <property type="match status" value="1"/>
</dbReference>
<accession>A0A931I8N2</accession>
<dbReference type="Pfam" id="PF16859">
    <property type="entry name" value="TetR_C_11"/>
    <property type="match status" value="1"/>
</dbReference>
<feature type="DNA-binding region" description="H-T-H motif" evidence="4">
    <location>
        <begin position="41"/>
        <end position="60"/>
    </location>
</feature>
<keyword evidence="3" id="KW-0804">Transcription</keyword>
<evidence type="ECO:0000313" key="7">
    <source>
        <dbReference type="Proteomes" id="UP000655751"/>
    </source>
</evidence>
<dbReference type="AlphaFoldDB" id="A0A931I8N2"/>
<dbReference type="Gene3D" id="1.10.10.60">
    <property type="entry name" value="Homeodomain-like"/>
    <property type="match status" value="1"/>
</dbReference>
<dbReference type="Gene3D" id="1.10.357.10">
    <property type="entry name" value="Tetracycline Repressor, domain 2"/>
    <property type="match status" value="1"/>
</dbReference>
<dbReference type="RefSeq" id="WP_196149016.1">
    <property type="nucleotide sequence ID" value="NZ_JADMLG010000003.1"/>
</dbReference>
<dbReference type="InterPro" id="IPR011075">
    <property type="entry name" value="TetR_C"/>
</dbReference>
<dbReference type="SUPFAM" id="SSF48498">
    <property type="entry name" value="Tetracyclin repressor-like, C-terminal domain"/>
    <property type="match status" value="1"/>
</dbReference>
<evidence type="ECO:0000256" key="2">
    <source>
        <dbReference type="ARBA" id="ARBA00023125"/>
    </source>
</evidence>
<dbReference type="PROSITE" id="PS50977">
    <property type="entry name" value="HTH_TETR_2"/>
    <property type="match status" value="1"/>
</dbReference>
<dbReference type="InterPro" id="IPR036271">
    <property type="entry name" value="Tet_transcr_reg_TetR-rel_C_sf"/>
</dbReference>
<comment type="caution">
    <text evidence="6">The sequence shown here is derived from an EMBL/GenBank/DDBJ whole genome shotgun (WGS) entry which is preliminary data.</text>
</comment>
<proteinExistence type="predicted"/>
<sequence>MERSSAAAHRPVGRKRDPRIEALALVAAIEVYALDGWHGFTFEAVARVSGVGKPAIYRRWSTREALLIAAFDRTNIPTARDLGGLEADVHDYVSQWVRWYVTPFLAQAANRLLVDCVSNAELDRLYQKVIFTPLGKSARQVTNRAVAREELPPGTPPTILPDLILGGMLMHWMFAPYRDDRHAAELFRADCERLVDVILRGLRATPQGGEG</sequence>
<dbReference type="InterPro" id="IPR050109">
    <property type="entry name" value="HTH-type_TetR-like_transc_reg"/>
</dbReference>
<evidence type="ECO:0000256" key="1">
    <source>
        <dbReference type="ARBA" id="ARBA00023015"/>
    </source>
</evidence>
<evidence type="ECO:0000256" key="4">
    <source>
        <dbReference type="PROSITE-ProRule" id="PRU00335"/>
    </source>
</evidence>
<evidence type="ECO:0000256" key="3">
    <source>
        <dbReference type="ARBA" id="ARBA00023163"/>
    </source>
</evidence>
<dbReference type="Pfam" id="PF00440">
    <property type="entry name" value="TetR_N"/>
    <property type="match status" value="1"/>
</dbReference>
<dbReference type="Proteomes" id="UP000655751">
    <property type="component" value="Unassembled WGS sequence"/>
</dbReference>
<keyword evidence="7" id="KW-1185">Reference proteome</keyword>
<organism evidence="6 7">
    <name type="scientific">Nocardia bovistercoris</name>
    <dbReference type="NCBI Taxonomy" id="2785916"/>
    <lineage>
        <taxon>Bacteria</taxon>
        <taxon>Bacillati</taxon>
        <taxon>Actinomycetota</taxon>
        <taxon>Actinomycetes</taxon>
        <taxon>Mycobacteriales</taxon>
        <taxon>Nocardiaceae</taxon>
        <taxon>Nocardia</taxon>
    </lineage>
</organism>
<keyword evidence="2 4" id="KW-0238">DNA-binding</keyword>
<evidence type="ECO:0000259" key="5">
    <source>
        <dbReference type="PROSITE" id="PS50977"/>
    </source>
</evidence>
<reference evidence="6" key="1">
    <citation type="submission" date="2020-11" db="EMBL/GenBank/DDBJ databases">
        <title>Nocardia NEAU-351.nov., a novel actinomycete isolated from the cow dung.</title>
        <authorList>
            <person name="Zhang X."/>
        </authorList>
    </citation>
    <scope>NUCLEOTIDE SEQUENCE</scope>
    <source>
        <strain evidence="6">NEAU-351</strain>
    </source>
</reference>
<dbReference type="GO" id="GO:0003700">
    <property type="term" value="F:DNA-binding transcription factor activity"/>
    <property type="evidence" value="ECO:0007669"/>
    <property type="project" value="TreeGrafter"/>
</dbReference>
<dbReference type="EMBL" id="JADMLG010000003">
    <property type="protein sequence ID" value="MBH0776694.1"/>
    <property type="molecule type" value="Genomic_DNA"/>
</dbReference>
<dbReference type="InterPro" id="IPR009057">
    <property type="entry name" value="Homeodomain-like_sf"/>
</dbReference>
<dbReference type="InterPro" id="IPR001647">
    <property type="entry name" value="HTH_TetR"/>
</dbReference>
<name>A0A931I8N2_9NOCA</name>
<keyword evidence="1" id="KW-0805">Transcription regulation</keyword>
<evidence type="ECO:0000313" key="6">
    <source>
        <dbReference type="EMBL" id="MBH0776694.1"/>
    </source>
</evidence>
<dbReference type="PANTHER" id="PTHR30055">
    <property type="entry name" value="HTH-TYPE TRANSCRIPTIONAL REGULATOR RUTR"/>
    <property type="match status" value="1"/>
</dbReference>
<gene>
    <name evidence="6" type="ORF">IT779_10405</name>
</gene>
<dbReference type="GO" id="GO:0000976">
    <property type="term" value="F:transcription cis-regulatory region binding"/>
    <property type="evidence" value="ECO:0007669"/>
    <property type="project" value="TreeGrafter"/>
</dbReference>
<protein>
    <submittedName>
        <fullName evidence="6">TetR/AcrR family transcriptional regulator</fullName>
    </submittedName>
</protein>
<feature type="domain" description="HTH tetR-type" evidence="5">
    <location>
        <begin position="18"/>
        <end position="78"/>
    </location>
</feature>
<dbReference type="SUPFAM" id="SSF46689">
    <property type="entry name" value="Homeodomain-like"/>
    <property type="match status" value="1"/>
</dbReference>